<dbReference type="RefSeq" id="WP_130161061.1">
    <property type="nucleotide sequence ID" value="NZ_SGIM01000002.1"/>
</dbReference>
<name>A0A4Q6XCT3_9GAMM</name>
<comment type="caution">
    <text evidence="2">The sequence shown here is derived from an EMBL/GenBank/DDBJ whole genome shotgun (WGS) entry which is preliminary data.</text>
</comment>
<sequence length="190" mass="22174">MKIGIKLNNHQKSNLAQIIALILTTIIVFIITLGIYKLLNPQKIVRVIPHLHLKTNESMIYEFSIKRFNKADTIFITQNKNRFFLIGCSSYSETICNKQQVEEQNYIIQELDIVRVGDKFFIKKISWINSLTKEKTLYTLKNQQLIDFYKVKSETSKLSIAVFLLFTCGAFFLIIFGRIYKILLSKLIIN</sequence>
<dbReference type="EMBL" id="SGIM01000002">
    <property type="protein sequence ID" value="RZF55704.1"/>
    <property type="molecule type" value="Genomic_DNA"/>
</dbReference>
<organism evidence="2 3">
    <name type="scientific">Acinetobacter halotolerans</name>
    <dbReference type="NCBI Taxonomy" id="1752076"/>
    <lineage>
        <taxon>Bacteria</taxon>
        <taxon>Pseudomonadati</taxon>
        <taxon>Pseudomonadota</taxon>
        <taxon>Gammaproteobacteria</taxon>
        <taxon>Moraxellales</taxon>
        <taxon>Moraxellaceae</taxon>
        <taxon>Acinetobacter</taxon>
    </lineage>
</organism>
<feature type="transmembrane region" description="Helical" evidence="1">
    <location>
        <begin position="15"/>
        <end position="36"/>
    </location>
</feature>
<reference evidence="2 3" key="1">
    <citation type="submission" date="2019-02" db="EMBL/GenBank/DDBJ databases">
        <title>The draft genome of Acinetobacter halotolerans strain JCM 31009.</title>
        <authorList>
            <person name="Qin J."/>
            <person name="Feng Y."/>
            <person name="Nemec A."/>
            <person name="Zong Z."/>
        </authorList>
    </citation>
    <scope>NUCLEOTIDE SEQUENCE [LARGE SCALE GENOMIC DNA]</scope>
    <source>
        <strain evidence="2 3">JCM 31009</strain>
    </source>
</reference>
<keyword evidence="1" id="KW-1133">Transmembrane helix</keyword>
<accession>A0A4Q6XCT3</accession>
<dbReference type="AlphaFoldDB" id="A0A4Q6XCT3"/>
<keyword evidence="1" id="KW-0472">Membrane</keyword>
<keyword evidence="3" id="KW-1185">Reference proteome</keyword>
<proteinExistence type="predicted"/>
<keyword evidence="1" id="KW-0812">Transmembrane</keyword>
<evidence type="ECO:0000313" key="2">
    <source>
        <dbReference type="EMBL" id="RZF55704.1"/>
    </source>
</evidence>
<evidence type="ECO:0000313" key="3">
    <source>
        <dbReference type="Proteomes" id="UP000292110"/>
    </source>
</evidence>
<protein>
    <submittedName>
        <fullName evidence="2">Uncharacterized protein</fullName>
    </submittedName>
</protein>
<feature type="transmembrane region" description="Helical" evidence="1">
    <location>
        <begin position="158"/>
        <end position="180"/>
    </location>
</feature>
<evidence type="ECO:0000256" key="1">
    <source>
        <dbReference type="SAM" id="Phobius"/>
    </source>
</evidence>
<dbReference type="Proteomes" id="UP000292110">
    <property type="component" value="Unassembled WGS sequence"/>
</dbReference>
<gene>
    <name evidence="2" type="ORF">EXE30_02530</name>
</gene>